<gene>
    <name evidence="2" type="ORF">EZS28_033299</name>
</gene>
<name>A0A5J4ULS7_9EUKA</name>
<evidence type="ECO:0000313" key="3">
    <source>
        <dbReference type="Proteomes" id="UP000324800"/>
    </source>
</evidence>
<dbReference type="AlphaFoldDB" id="A0A5J4ULS7"/>
<dbReference type="EMBL" id="SNRW01014708">
    <property type="protein sequence ID" value="KAA6371174.1"/>
    <property type="molecule type" value="Genomic_DNA"/>
</dbReference>
<keyword evidence="1" id="KW-0732">Signal</keyword>
<feature type="non-terminal residue" evidence="2">
    <location>
        <position position="285"/>
    </location>
</feature>
<organism evidence="2 3">
    <name type="scientific">Streblomastix strix</name>
    <dbReference type="NCBI Taxonomy" id="222440"/>
    <lineage>
        <taxon>Eukaryota</taxon>
        <taxon>Metamonada</taxon>
        <taxon>Preaxostyla</taxon>
        <taxon>Oxymonadida</taxon>
        <taxon>Streblomastigidae</taxon>
        <taxon>Streblomastix</taxon>
    </lineage>
</organism>
<feature type="signal peptide" evidence="1">
    <location>
        <begin position="1"/>
        <end position="19"/>
    </location>
</feature>
<protein>
    <recommendedName>
        <fullName evidence="4">Pectin lyase fold/virulence factor</fullName>
    </recommendedName>
</protein>
<proteinExistence type="predicted"/>
<dbReference type="InterPro" id="IPR011050">
    <property type="entry name" value="Pectin_lyase_fold/virulence"/>
</dbReference>
<dbReference type="Proteomes" id="UP000324800">
    <property type="component" value="Unassembled WGS sequence"/>
</dbReference>
<dbReference type="SUPFAM" id="SSF51126">
    <property type="entry name" value="Pectin lyase-like"/>
    <property type="match status" value="1"/>
</dbReference>
<accession>A0A5J4ULS7</accession>
<evidence type="ECO:0000313" key="2">
    <source>
        <dbReference type="EMBL" id="KAA6371174.1"/>
    </source>
</evidence>
<evidence type="ECO:0000256" key="1">
    <source>
        <dbReference type="SAM" id="SignalP"/>
    </source>
</evidence>
<evidence type="ECO:0008006" key="4">
    <source>
        <dbReference type="Google" id="ProtNLM"/>
    </source>
</evidence>
<reference evidence="2 3" key="1">
    <citation type="submission" date="2019-03" db="EMBL/GenBank/DDBJ databases">
        <title>Single cell metagenomics reveals metabolic interactions within the superorganism composed of flagellate Streblomastix strix and complex community of Bacteroidetes bacteria on its surface.</title>
        <authorList>
            <person name="Treitli S.C."/>
            <person name="Kolisko M."/>
            <person name="Husnik F."/>
            <person name="Keeling P."/>
            <person name="Hampl V."/>
        </authorList>
    </citation>
    <scope>NUCLEOTIDE SEQUENCE [LARGE SCALE GENOMIC DNA]</scope>
    <source>
        <strain evidence="2">ST1C</strain>
    </source>
</reference>
<sequence length="285" mass="31917">MYILYWSLIALYLFSYTSALEQNIVSIDQERAVKQNSFGTNAEPVSLAQSIVPAIVSGKKIINLEQGNYTLSFAEIEDYISKIYFLITIHGDYDVRVQILDLPTVLQAFNFYFDSLELDLGSIYLYLWNVFNHLTINNCTFTRSTHAAINQYRLANIQDGGQFIIQQTTIDGKGISGQAPLIEVGQSSYVSFINCIIQNLVVNSLETPVLVQGTNSLDYTLVIFKKVTITGCSAQQSSALYFSISFDNFDHSLPPSRPMQLQIIDSSIISSSQDQYIWGGKNSSE</sequence>
<comment type="caution">
    <text evidence="2">The sequence shown here is derived from an EMBL/GenBank/DDBJ whole genome shotgun (WGS) entry which is preliminary data.</text>
</comment>
<feature type="chain" id="PRO_5023920231" description="Pectin lyase fold/virulence factor" evidence="1">
    <location>
        <begin position="20"/>
        <end position="285"/>
    </location>
</feature>